<keyword evidence="4" id="KW-0862">Zinc</keyword>
<dbReference type="PANTHER" id="PTHR37418:SF2">
    <property type="entry name" value="3-KETO-5-AMINOHEXANOATE CLEAVAGE ENZYME"/>
    <property type="match status" value="1"/>
</dbReference>
<evidence type="ECO:0000256" key="4">
    <source>
        <dbReference type="ARBA" id="ARBA00022833"/>
    </source>
</evidence>
<dbReference type="PANTHER" id="PTHR37418">
    <property type="entry name" value="3-KETO-5-AMINOHEXANOATE CLEAVAGE ENZYME-RELATED"/>
    <property type="match status" value="1"/>
</dbReference>
<comment type="cofactor">
    <cofactor evidence="1">
        <name>Zn(2+)</name>
        <dbReference type="ChEBI" id="CHEBI:29105"/>
    </cofactor>
</comment>
<dbReference type="InterPro" id="IPR013785">
    <property type="entry name" value="Aldolase_TIM"/>
</dbReference>
<keyword evidence="6" id="KW-1185">Reference proteome</keyword>
<sequence length="282" mass="30818">MKPVVIAVAITGSVPRKKDNPAVPITPTEQVESTRQAYEVGATLVHIHVRNDDETPSSDPERFAAVQAGIAEQCPGMIIQFSTGGRGRDPGQRSSALYLRPNMASLSTGSVNFPTIVYDNHTSLVEDMAGKMKEFGIRPEIEIFDLSHLHGARRLADKGLMDEQPHIQFVMGVQNALPAEERLLDILLKEAKHLFPNCTWTAAGIGRHQAKVMDWALNRDADAVRTGLEDNIRIAKNRLAVSNAELVEHAVLAVERHGHRIATTEEARALLGCRSVAAAQSM</sequence>
<evidence type="ECO:0000256" key="1">
    <source>
        <dbReference type="ARBA" id="ARBA00001947"/>
    </source>
</evidence>
<dbReference type="Proteomes" id="UP000611708">
    <property type="component" value="Unassembled WGS sequence"/>
</dbReference>
<dbReference type="RefSeq" id="WP_196265357.1">
    <property type="nucleotide sequence ID" value="NZ_JADQDN010000014.1"/>
</dbReference>
<dbReference type="Pfam" id="PF05853">
    <property type="entry name" value="BKACE"/>
    <property type="match status" value="1"/>
</dbReference>
<dbReference type="EMBL" id="JADQDN010000014">
    <property type="protein sequence ID" value="MBF9198010.1"/>
    <property type="molecule type" value="Genomic_DNA"/>
</dbReference>
<dbReference type="InterPro" id="IPR008567">
    <property type="entry name" value="BKACE"/>
</dbReference>
<evidence type="ECO:0000313" key="6">
    <source>
        <dbReference type="Proteomes" id="UP000611708"/>
    </source>
</evidence>
<organism evidence="5 6">
    <name type="scientific">Microvirga terrestris</name>
    <dbReference type="NCBI Taxonomy" id="2791024"/>
    <lineage>
        <taxon>Bacteria</taxon>
        <taxon>Pseudomonadati</taxon>
        <taxon>Pseudomonadota</taxon>
        <taxon>Alphaproteobacteria</taxon>
        <taxon>Hyphomicrobiales</taxon>
        <taxon>Methylobacteriaceae</taxon>
        <taxon>Microvirga</taxon>
    </lineage>
</organism>
<comment type="caution">
    <text evidence="5">The sequence shown here is derived from an EMBL/GenBank/DDBJ whole genome shotgun (WGS) entry which is preliminary data.</text>
</comment>
<evidence type="ECO:0000256" key="3">
    <source>
        <dbReference type="ARBA" id="ARBA00022723"/>
    </source>
</evidence>
<keyword evidence="3" id="KW-0479">Metal-binding</keyword>
<protein>
    <submittedName>
        <fullName evidence="5">3-keto-5-aminohexanoate cleavage protein</fullName>
    </submittedName>
</protein>
<keyword evidence="2" id="KW-0808">Transferase</keyword>
<proteinExistence type="predicted"/>
<dbReference type="Gene3D" id="3.20.20.70">
    <property type="entry name" value="Aldolase class I"/>
    <property type="match status" value="1"/>
</dbReference>
<name>A0ABS0HX29_9HYPH</name>
<reference evidence="5 6" key="1">
    <citation type="submission" date="2020-11" db="EMBL/GenBank/DDBJ databases">
        <authorList>
            <person name="Kim M.K."/>
        </authorList>
    </citation>
    <scope>NUCLEOTIDE SEQUENCE [LARGE SCALE GENOMIC DNA]</scope>
    <source>
        <strain evidence="5 6">BT290</strain>
    </source>
</reference>
<evidence type="ECO:0000313" key="5">
    <source>
        <dbReference type="EMBL" id="MBF9198010.1"/>
    </source>
</evidence>
<gene>
    <name evidence="5" type="ORF">I2H36_18405</name>
</gene>
<accession>A0ABS0HX29</accession>
<evidence type="ECO:0000256" key="2">
    <source>
        <dbReference type="ARBA" id="ARBA00022679"/>
    </source>
</evidence>